<keyword evidence="6 8" id="KW-1133">Transmembrane helix</keyword>
<evidence type="ECO:0000256" key="5">
    <source>
        <dbReference type="ARBA" id="ARBA00022692"/>
    </source>
</evidence>
<dbReference type="FunFam" id="1.10.3470.10:FF:000001">
    <property type="entry name" value="Vitamin B12 ABC transporter permease BtuC"/>
    <property type="match status" value="1"/>
</dbReference>
<feature type="transmembrane region" description="Helical" evidence="8">
    <location>
        <begin position="66"/>
        <end position="86"/>
    </location>
</feature>
<evidence type="ECO:0000256" key="3">
    <source>
        <dbReference type="ARBA" id="ARBA00022448"/>
    </source>
</evidence>
<dbReference type="GO" id="GO:0033214">
    <property type="term" value="P:siderophore-iron import into cell"/>
    <property type="evidence" value="ECO:0007669"/>
    <property type="project" value="TreeGrafter"/>
</dbReference>
<dbReference type="Pfam" id="PF01032">
    <property type="entry name" value="FecCD"/>
    <property type="match status" value="1"/>
</dbReference>
<proteinExistence type="inferred from homology"/>
<dbReference type="GO" id="GO:0022857">
    <property type="term" value="F:transmembrane transporter activity"/>
    <property type="evidence" value="ECO:0007669"/>
    <property type="project" value="InterPro"/>
</dbReference>
<dbReference type="Proteomes" id="UP000295131">
    <property type="component" value="Unassembled WGS sequence"/>
</dbReference>
<organism evidence="9 10">
    <name type="scientific">Pseudohoeflea suaedae</name>
    <dbReference type="NCBI Taxonomy" id="877384"/>
    <lineage>
        <taxon>Bacteria</taxon>
        <taxon>Pseudomonadati</taxon>
        <taxon>Pseudomonadota</taxon>
        <taxon>Alphaproteobacteria</taxon>
        <taxon>Hyphomicrobiales</taxon>
        <taxon>Rhizobiaceae</taxon>
        <taxon>Pseudohoeflea</taxon>
    </lineage>
</organism>
<feature type="transmembrane region" description="Helical" evidence="8">
    <location>
        <begin position="320"/>
        <end position="337"/>
    </location>
</feature>
<dbReference type="InterPro" id="IPR000522">
    <property type="entry name" value="ABC_transptr_permease_BtuC"/>
</dbReference>
<evidence type="ECO:0000256" key="6">
    <source>
        <dbReference type="ARBA" id="ARBA00022989"/>
    </source>
</evidence>
<dbReference type="AlphaFoldDB" id="A0A4R5PQQ0"/>
<feature type="transmembrane region" description="Helical" evidence="8">
    <location>
        <begin position="157"/>
        <end position="181"/>
    </location>
</feature>
<keyword evidence="3" id="KW-0813">Transport</keyword>
<keyword evidence="10" id="KW-1185">Reference proteome</keyword>
<dbReference type="EMBL" id="SMSI01000001">
    <property type="protein sequence ID" value="TDH39482.1"/>
    <property type="molecule type" value="Genomic_DNA"/>
</dbReference>
<comment type="similarity">
    <text evidence="2">Belongs to the binding-protein-dependent transport system permease family. FecCD subfamily.</text>
</comment>
<keyword evidence="4" id="KW-1003">Cell membrane</keyword>
<keyword evidence="5 8" id="KW-0812">Transmembrane</keyword>
<dbReference type="SUPFAM" id="SSF81345">
    <property type="entry name" value="ABC transporter involved in vitamin B12 uptake, BtuC"/>
    <property type="match status" value="1"/>
</dbReference>
<comment type="subcellular location">
    <subcellularLocation>
        <location evidence="1">Cell membrane</location>
        <topology evidence="1">Multi-pass membrane protein</topology>
    </subcellularLocation>
</comment>
<dbReference type="CDD" id="cd06550">
    <property type="entry name" value="TM_ABC_iron-siderophores_like"/>
    <property type="match status" value="1"/>
</dbReference>
<dbReference type="PANTHER" id="PTHR30472">
    <property type="entry name" value="FERRIC ENTEROBACTIN TRANSPORT SYSTEM PERMEASE PROTEIN"/>
    <property type="match status" value="1"/>
</dbReference>
<reference evidence="9 10" key="1">
    <citation type="journal article" date="2013" name="Int. J. Syst. Evol. Microbiol.">
        <title>Hoeflea suaedae sp. nov., an endophytic bacterium isolated from the root of the halophyte Suaeda maritima.</title>
        <authorList>
            <person name="Chung E.J."/>
            <person name="Park J.A."/>
            <person name="Pramanik P."/>
            <person name="Bibi F."/>
            <person name="Jeon C.O."/>
            <person name="Chung Y.R."/>
        </authorList>
    </citation>
    <scope>NUCLEOTIDE SEQUENCE [LARGE SCALE GENOMIC DNA]</scope>
    <source>
        <strain evidence="9 10">YC6898</strain>
    </source>
</reference>
<evidence type="ECO:0000256" key="2">
    <source>
        <dbReference type="ARBA" id="ARBA00007935"/>
    </source>
</evidence>
<dbReference type="RefSeq" id="WP_133284318.1">
    <property type="nucleotide sequence ID" value="NZ_SMSI01000001.1"/>
</dbReference>
<dbReference type="Gene3D" id="1.10.3470.10">
    <property type="entry name" value="ABC transporter involved in vitamin B12 uptake, BtuC"/>
    <property type="match status" value="1"/>
</dbReference>
<evidence type="ECO:0000256" key="4">
    <source>
        <dbReference type="ARBA" id="ARBA00022475"/>
    </source>
</evidence>
<protein>
    <submittedName>
        <fullName evidence="9">Iron ABC transporter</fullName>
    </submittedName>
</protein>
<evidence type="ECO:0000313" key="9">
    <source>
        <dbReference type="EMBL" id="TDH39482.1"/>
    </source>
</evidence>
<feature type="transmembrane region" description="Helical" evidence="8">
    <location>
        <begin position="249"/>
        <end position="277"/>
    </location>
</feature>
<evidence type="ECO:0000256" key="8">
    <source>
        <dbReference type="SAM" id="Phobius"/>
    </source>
</evidence>
<comment type="caution">
    <text evidence="9">The sequence shown here is derived from an EMBL/GenBank/DDBJ whole genome shotgun (WGS) entry which is preliminary data.</text>
</comment>
<sequence length="345" mass="34996">MDGDRSRRARLTLAGLAVLLVGAALFGLVLGAADTPAWRVILTRLGLDDGAGLKATDYLIMESIRLPRIVLGILIGGGLAVSGALMQGLFRNPLADPGIVGVSAGAGLGAVSTIVLGGGILSFTGIYALPLSAFSGGLITAWLLYRIATRNGRTSIATLLLAGIAIGAFAGAATGVLIYVADDAQLRDLTFWGLGSLAGATWTKVAATAPIIFVAFAASPFLARGLNALALGESAAHHMGISVQRMKNITIVVVAAATGASVAAAGAIGFVGIVVPHLLRLAIGPDHKYLLPCSALLGGAFLTLADGVSRTLVAPAELPIGIVTAAIGAPFFLWILLRRRGLLDL</sequence>
<dbReference type="InterPro" id="IPR037294">
    <property type="entry name" value="ABC_BtuC-like"/>
</dbReference>
<evidence type="ECO:0000313" key="10">
    <source>
        <dbReference type="Proteomes" id="UP000295131"/>
    </source>
</evidence>
<evidence type="ECO:0000256" key="7">
    <source>
        <dbReference type="ARBA" id="ARBA00023136"/>
    </source>
</evidence>
<dbReference type="OrthoDB" id="9811975at2"/>
<keyword evidence="7 8" id="KW-0472">Membrane</keyword>
<accession>A0A4R5PQQ0</accession>
<gene>
    <name evidence="9" type="ORF">E2A64_08355</name>
</gene>
<dbReference type="PANTHER" id="PTHR30472:SF25">
    <property type="entry name" value="ABC TRANSPORTER PERMEASE PROTEIN MJ0876-RELATED"/>
    <property type="match status" value="1"/>
</dbReference>
<name>A0A4R5PQQ0_9HYPH</name>
<feature type="transmembrane region" description="Helical" evidence="8">
    <location>
        <begin position="98"/>
        <end position="120"/>
    </location>
</feature>
<feature type="transmembrane region" description="Helical" evidence="8">
    <location>
        <begin position="201"/>
        <end position="223"/>
    </location>
</feature>
<dbReference type="GO" id="GO:0005886">
    <property type="term" value="C:plasma membrane"/>
    <property type="evidence" value="ECO:0007669"/>
    <property type="project" value="UniProtKB-SubCell"/>
</dbReference>
<feature type="transmembrane region" description="Helical" evidence="8">
    <location>
        <begin position="126"/>
        <end position="145"/>
    </location>
</feature>
<evidence type="ECO:0000256" key="1">
    <source>
        <dbReference type="ARBA" id="ARBA00004651"/>
    </source>
</evidence>